<evidence type="ECO:0000256" key="1">
    <source>
        <dbReference type="ARBA" id="ARBA00022729"/>
    </source>
</evidence>
<dbReference type="SUPFAM" id="SSF48239">
    <property type="entry name" value="Terpenoid cyclases/Protein prenyltransferases"/>
    <property type="match status" value="1"/>
</dbReference>
<keyword evidence="6" id="KW-1185">Reference proteome</keyword>
<feature type="domain" description="Alpha-macroglobulin receptor-binding" evidence="3">
    <location>
        <begin position="1251"/>
        <end position="1331"/>
    </location>
</feature>
<dbReference type="Pfam" id="PF07677">
    <property type="entry name" value="A2M_recep"/>
    <property type="match status" value="1"/>
</dbReference>
<dbReference type="InterPro" id="IPR009048">
    <property type="entry name" value="A-macroglobulin_rcpt-bd"/>
</dbReference>
<dbReference type="InterPro" id="IPR008930">
    <property type="entry name" value="Terpenoid_cyclase/PrenylTrfase"/>
</dbReference>
<evidence type="ECO:0000256" key="2">
    <source>
        <dbReference type="ARBA" id="ARBA00022966"/>
    </source>
</evidence>
<reference evidence="5" key="1">
    <citation type="submission" date="2010-02" db="EMBL/GenBank/DDBJ databases">
        <title>Sequencing and annotation of the Blastocystis hominis genome.</title>
        <authorList>
            <person name="Wincker P."/>
        </authorList>
    </citation>
    <scope>NUCLEOTIDE SEQUENCE</scope>
    <source>
        <strain evidence="5">Singapore isolate B</strain>
    </source>
</reference>
<proteinExistence type="predicted"/>
<dbReference type="SMART" id="SM01419">
    <property type="entry name" value="Thiol-ester_cl"/>
    <property type="match status" value="1"/>
</dbReference>
<dbReference type="InterPro" id="IPR011626">
    <property type="entry name" value="Alpha-macroglobulin_TED"/>
</dbReference>
<dbReference type="GeneID" id="24922803"/>
<dbReference type="EMBL" id="FN668661">
    <property type="protein sequence ID" value="CBK23774.2"/>
    <property type="molecule type" value="Genomic_DNA"/>
</dbReference>
<protein>
    <recommendedName>
        <fullName evidence="7">Alpha-2-macroglobulin domain-containing protein</fullName>
    </recommendedName>
</protein>
<dbReference type="GO" id="GO:0005615">
    <property type="term" value="C:extracellular space"/>
    <property type="evidence" value="ECO:0007669"/>
    <property type="project" value="InterPro"/>
</dbReference>
<dbReference type="OMA" id="RASTIVW"/>
<dbReference type="InterPro" id="IPR050473">
    <property type="entry name" value="A2M/Complement_sys"/>
</dbReference>
<dbReference type="InterPro" id="IPR047565">
    <property type="entry name" value="Alpha-macroglob_thiol-ester_cl"/>
</dbReference>
<dbReference type="InterPro" id="IPR036595">
    <property type="entry name" value="A-macroglobulin_rcpt-bd_sf"/>
</dbReference>
<dbReference type="Gene3D" id="1.50.10.20">
    <property type="match status" value="1"/>
</dbReference>
<gene>
    <name evidence="5" type="ORF">GSBLH_T00006679001</name>
</gene>
<evidence type="ECO:0000259" key="4">
    <source>
        <dbReference type="Pfam" id="PF07678"/>
    </source>
</evidence>
<feature type="domain" description="Alpha-macroglobulin-like TED" evidence="4">
    <location>
        <begin position="881"/>
        <end position="1163"/>
    </location>
</feature>
<dbReference type="CDD" id="cd02891">
    <property type="entry name" value="A2M_like"/>
    <property type="match status" value="1"/>
</dbReference>
<dbReference type="PANTHER" id="PTHR11412">
    <property type="entry name" value="MACROGLOBULIN / COMPLEMENT"/>
    <property type="match status" value="1"/>
</dbReference>
<dbReference type="Gene3D" id="2.60.40.690">
    <property type="entry name" value="Alpha-macroglobulin, receptor-binding domain"/>
    <property type="match status" value="1"/>
</dbReference>
<evidence type="ECO:0000259" key="3">
    <source>
        <dbReference type="Pfam" id="PF07677"/>
    </source>
</evidence>
<dbReference type="Pfam" id="PF07678">
    <property type="entry name" value="TED_complement"/>
    <property type="match status" value="1"/>
</dbReference>
<dbReference type="Proteomes" id="UP000008312">
    <property type="component" value="Unassembled WGS sequence"/>
</dbReference>
<dbReference type="OrthoDB" id="206660at2759"/>
<keyword evidence="1" id="KW-0732">Signal</keyword>
<evidence type="ECO:0000313" key="6">
    <source>
        <dbReference type="Proteomes" id="UP000008312"/>
    </source>
</evidence>
<evidence type="ECO:0008006" key="7">
    <source>
        <dbReference type="Google" id="ProtNLM"/>
    </source>
</evidence>
<dbReference type="RefSeq" id="XP_012897822.1">
    <property type="nucleotide sequence ID" value="XM_013042368.1"/>
</dbReference>
<evidence type="ECO:0000313" key="5">
    <source>
        <dbReference type="EMBL" id="CBK23774.2"/>
    </source>
</evidence>
<sequence length="1345" mass="151164">MLGIICTWVIYENVFLVHNRYENGRTSFNVVDSELSKSYTIYRTENATLTEFNGVRAIIQMDKEVYFPGEAMKIRVVFVYAENGTLVPLRVSRSITLKVVFPDKHEQPLPPNVEGVYQLVLSANKGKFSLSRSFMVASINRNRVFIDISLDKDIYNFGETAFVNVSTSILDSTSLHSGFSETIQTNQVIAANFTIPSITALYSSFIEVSFVMNGDKTTQTKLLPISSTEQVSVFIYPEGGFLGCSLKNRFYFQALDRFNKSINVEGRVLDSANQIVAKVISGVDGRGRSDLFSVSPKETYFFEITAPIPFVGQRTKLPTCEKLPVLEAFFENNKIHVNIQTQPDQQTPFWLELYRQTRLLTEISNPGNKKSFEIDPQGYYGVIRVTLSIPGRQHCHIGNRMFVSERLVFVPPPPSDSSSLAISIDSQKNHKGFVFESDDVLTIRPDFGSKSGVAMLIVIDKKDVKNLGNFKNQMMDEFLLGSEVLDFTDTMKRFLHESNMEELDYLMGVQGWRRFVFQCPTEIPPKQANLVLGNLTAVQADPSDNANELDPISPFGMFARGNRRDDRIRMNLMAAPRAAMMEDVREEVDAVPPVVPERAMAMNMAERIVGRDVAKQKVAALEVPLLFPEFRKRASTIVWKPALRVEKGEIKASKWNVPLPNVATTYLVYVNFISDGGIQERTEEIQTIRTLYMESKLRAGTLLLCEDDVMKLPFTLINNGEHNVSLALKSKAPSDWVSVEDGEFSVAGSSSARGYVKILARYPNVFSLISRRMNRGFFINQATENLIRSVTPLRMLRVNLIDPNTAEIAGNEPDSEDRVGLYRRRGRNSRAIDSIEKTSIVQLAGTEESTAKQSVRVHVPANGVERYRFVAIRNLNSISTLLREAANVLIHEPNGCFEQTSSSLYPMIVLSEIDSFSNAKQPILHGLDRLLSFEVEGGGFSWFGKAPAHESLSSLGLLQFVALRPLLKEWEEWERLEKLENAINRTMTWLASKLDREERAFVSLSKQSLDSFGRADPIVQEAYVVYALSQISESNSIANPMWNELSAVADRIYEDMQKKAIPNTYLLALLAIAYRNLGCEEKARLLESRILENLREDGSFDHSEMTITYSRGNSLLIETAALAGLSLSNSNSNEEAQNRISMFLISQYANGHFGSTQGTNCPVTAVLDGDKSVELSSKEEQIPLKTSGDHELELRSECKATISVVTSYLIAVPENGNSTLKMEFLVPNTMHAKEGKLVQQQVRVTNHGEAMGMVTAVIGIPSGVEVEMDHLKSIQEEGAFDYFEVRGRDLIVYWETVPAEFERTFYVAMIPLVPGFYQTPASYVYEYYNRDNIHWIPGMTLIIDE</sequence>
<dbReference type="InParanoid" id="D8M665"/>
<name>D8M665_BLAHO</name>
<dbReference type="PANTHER" id="PTHR11412:SF136">
    <property type="entry name" value="CD109 ANTIGEN"/>
    <property type="match status" value="1"/>
</dbReference>
<accession>D8M665</accession>
<organism evidence="5">
    <name type="scientific">Blastocystis hominis</name>
    <dbReference type="NCBI Taxonomy" id="12968"/>
    <lineage>
        <taxon>Eukaryota</taxon>
        <taxon>Sar</taxon>
        <taxon>Stramenopiles</taxon>
        <taxon>Bigyra</taxon>
        <taxon>Opalozoa</taxon>
        <taxon>Opalinata</taxon>
        <taxon>Blastocystidae</taxon>
        <taxon>Blastocystis</taxon>
    </lineage>
</organism>
<dbReference type="SUPFAM" id="SSF49410">
    <property type="entry name" value="Alpha-macroglobulin receptor domain"/>
    <property type="match status" value="1"/>
</dbReference>
<keyword evidence="2" id="KW-0882">Thioester bond</keyword>